<comment type="cofactor">
    <cofactor evidence="1">
        <name>Mn(2+)</name>
        <dbReference type="ChEBI" id="CHEBI:29035"/>
    </cofactor>
</comment>
<dbReference type="Pfam" id="PF00180">
    <property type="entry name" value="Iso_dh"/>
    <property type="match status" value="1"/>
</dbReference>
<evidence type="ECO:0000256" key="4">
    <source>
        <dbReference type="ARBA" id="ARBA00013101"/>
    </source>
</evidence>
<evidence type="ECO:0000256" key="7">
    <source>
        <dbReference type="ARBA" id="ARBA00022723"/>
    </source>
</evidence>
<dbReference type="PROSITE" id="PS00470">
    <property type="entry name" value="IDH_IMDH"/>
    <property type="match status" value="1"/>
</dbReference>
<dbReference type="GO" id="GO:0000287">
    <property type="term" value="F:magnesium ion binding"/>
    <property type="evidence" value="ECO:0007669"/>
    <property type="project" value="InterPro"/>
</dbReference>
<evidence type="ECO:0000256" key="1">
    <source>
        <dbReference type="ARBA" id="ARBA00001936"/>
    </source>
</evidence>
<dbReference type="InterPro" id="IPR019818">
    <property type="entry name" value="IsoCit/isopropylmalate_DH_CS"/>
</dbReference>
<name>A0A381PN77_9ZZZZ</name>
<feature type="domain" description="Isopropylmalate dehydrogenase-like" evidence="13">
    <location>
        <begin position="7"/>
        <end position="360"/>
    </location>
</feature>
<evidence type="ECO:0000259" key="13">
    <source>
        <dbReference type="SMART" id="SM01329"/>
    </source>
</evidence>
<dbReference type="SUPFAM" id="SSF53659">
    <property type="entry name" value="Isocitrate/Isopropylmalate dehydrogenase-like"/>
    <property type="match status" value="1"/>
</dbReference>
<proteinExistence type="predicted"/>
<keyword evidence="12" id="KW-0100">Branched-chain amino acid biosynthesis</keyword>
<evidence type="ECO:0000313" key="14">
    <source>
        <dbReference type="EMBL" id="SUZ68465.1"/>
    </source>
</evidence>
<evidence type="ECO:0000256" key="8">
    <source>
        <dbReference type="ARBA" id="ARBA00022842"/>
    </source>
</evidence>
<accession>A0A381PN77</accession>
<dbReference type="GO" id="GO:0051287">
    <property type="term" value="F:NAD binding"/>
    <property type="evidence" value="ECO:0007669"/>
    <property type="project" value="InterPro"/>
</dbReference>
<keyword evidence="9" id="KW-0560">Oxidoreductase</keyword>
<dbReference type="EC" id="1.1.1.85" evidence="4"/>
<dbReference type="Gene3D" id="3.40.718.10">
    <property type="entry name" value="Isopropylmalate Dehydrogenase"/>
    <property type="match status" value="1"/>
</dbReference>
<protein>
    <recommendedName>
        <fullName evidence="4">3-isopropylmalate dehydrogenase</fullName>
        <ecNumber evidence="4">1.1.1.85</ecNumber>
    </recommendedName>
</protein>
<keyword evidence="8" id="KW-0460">Magnesium</keyword>
<dbReference type="GO" id="GO:0003862">
    <property type="term" value="F:3-isopropylmalate dehydrogenase activity"/>
    <property type="evidence" value="ECO:0007669"/>
    <property type="project" value="UniProtKB-EC"/>
</dbReference>
<dbReference type="EMBL" id="UINC01001039">
    <property type="protein sequence ID" value="SUZ68465.1"/>
    <property type="molecule type" value="Genomic_DNA"/>
</dbReference>
<dbReference type="NCBIfam" id="TIGR00169">
    <property type="entry name" value="leuB"/>
    <property type="match status" value="1"/>
</dbReference>
<keyword evidence="11" id="KW-0464">Manganese</keyword>
<dbReference type="GO" id="GO:0009098">
    <property type="term" value="P:L-leucine biosynthetic process"/>
    <property type="evidence" value="ECO:0007669"/>
    <property type="project" value="UniProtKB-KW"/>
</dbReference>
<dbReference type="PANTHER" id="PTHR42979">
    <property type="entry name" value="3-ISOPROPYLMALATE DEHYDROGENASE"/>
    <property type="match status" value="1"/>
</dbReference>
<keyword evidence="6" id="KW-0028">Amino-acid biosynthesis</keyword>
<evidence type="ECO:0000256" key="2">
    <source>
        <dbReference type="ARBA" id="ARBA00001946"/>
    </source>
</evidence>
<evidence type="ECO:0000256" key="6">
    <source>
        <dbReference type="ARBA" id="ARBA00022605"/>
    </source>
</evidence>
<keyword evidence="7" id="KW-0479">Metal-binding</keyword>
<dbReference type="InterPro" id="IPR004429">
    <property type="entry name" value="Isopropylmalate_DH"/>
</dbReference>
<dbReference type="PANTHER" id="PTHR42979:SF1">
    <property type="entry name" value="3-ISOPROPYLMALATE DEHYDROGENASE"/>
    <property type="match status" value="1"/>
</dbReference>
<evidence type="ECO:0000256" key="12">
    <source>
        <dbReference type="ARBA" id="ARBA00023304"/>
    </source>
</evidence>
<organism evidence="14">
    <name type="scientific">marine metagenome</name>
    <dbReference type="NCBI Taxonomy" id="408172"/>
    <lineage>
        <taxon>unclassified sequences</taxon>
        <taxon>metagenomes</taxon>
        <taxon>ecological metagenomes</taxon>
    </lineage>
</organism>
<evidence type="ECO:0000256" key="11">
    <source>
        <dbReference type="ARBA" id="ARBA00023211"/>
    </source>
</evidence>
<dbReference type="SMART" id="SM01329">
    <property type="entry name" value="Iso_dh"/>
    <property type="match status" value="1"/>
</dbReference>
<evidence type="ECO:0000256" key="5">
    <source>
        <dbReference type="ARBA" id="ARBA00022430"/>
    </source>
</evidence>
<evidence type="ECO:0000256" key="10">
    <source>
        <dbReference type="ARBA" id="ARBA00023027"/>
    </source>
</evidence>
<dbReference type="GO" id="GO:0005829">
    <property type="term" value="C:cytosol"/>
    <property type="evidence" value="ECO:0007669"/>
    <property type="project" value="TreeGrafter"/>
</dbReference>
<sequence>MTPRTLSVLALGGDGIGPELVEEGLRLLEHVCTDNEIAVSIQRDLLHGECYEIHGTFCRDETVDSAKKADAVLVGAVGAPQYDGLFPGAEPTVRDGLMRLRKELDLFAGIRPVRSYDSVSDSVPFRESVIRGCNIVVLRELTGGTFFSEPRGIETGTAGRIAVDTTRYSEFEIERHLRIGFQLAQRRSRRLVSVDKANVMETGVLWREISHEVAADFPDVDFGTMYTDNCAYQLAVAPQQFDVVVTDNLFGDILSDQAASIAGSLGMLPSASLPLLAPEGEVTRPGIYEPVHGSAPDLVGAGSANPVAMILSVAMLLEFAAGRPDVAREIETAVASSLKAGVRTADLGGTSNTSEVVDDVIGRWSNQRVRADG</sequence>
<dbReference type="FunFam" id="3.40.718.10:FF:000006">
    <property type="entry name" value="3-isopropylmalate dehydrogenase"/>
    <property type="match status" value="1"/>
</dbReference>
<comment type="cofactor">
    <cofactor evidence="2">
        <name>Mg(2+)</name>
        <dbReference type="ChEBI" id="CHEBI:18420"/>
    </cofactor>
</comment>
<keyword evidence="10" id="KW-0520">NAD</keyword>
<evidence type="ECO:0000256" key="3">
    <source>
        <dbReference type="ARBA" id="ARBA00011738"/>
    </source>
</evidence>
<evidence type="ECO:0000256" key="9">
    <source>
        <dbReference type="ARBA" id="ARBA00023002"/>
    </source>
</evidence>
<dbReference type="InterPro" id="IPR024084">
    <property type="entry name" value="IsoPropMal-DH-like_dom"/>
</dbReference>
<dbReference type="AlphaFoldDB" id="A0A381PN77"/>
<reference evidence="14" key="1">
    <citation type="submission" date="2018-05" db="EMBL/GenBank/DDBJ databases">
        <authorList>
            <person name="Lanie J.A."/>
            <person name="Ng W.-L."/>
            <person name="Kazmierczak K.M."/>
            <person name="Andrzejewski T.M."/>
            <person name="Davidsen T.M."/>
            <person name="Wayne K.J."/>
            <person name="Tettelin H."/>
            <person name="Glass J.I."/>
            <person name="Rusch D."/>
            <person name="Podicherti R."/>
            <person name="Tsui H.-C.T."/>
            <person name="Winkler M.E."/>
        </authorList>
    </citation>
    <scope>NUCLEOTIDE SEQUENCE</scope>
</reference>
<keyword evidence="5" id="KW-0432">Leucine biosynthesis</keyword>
<gene>
    <name evidence="14" type="ORF">METZ01_LOCUS21319</name>
</gene>
<comment type="subunit">
    <text evidence="3">Homodimer.</text>
</comment>